<proteinExistence type="inferred from homology"/>
<dbReference type="Gene3D" id="3.30.530.20">
    <property type="match status" value="1"/>
</dbReference>
<name>A0A385SQ50_9BACT</name>
<accession>A0A385SQ50</accession>
<dbReference type="KEGG" id="chk:D4L85_21440"/>
<dbReference type="OrthoDB" id="384974at2"/>
<dbReference type="SUPFAM" id="SSF55961">
    <property type="entry name" value="Bet v1-like"/>
    <property type="match status" value="1"/>
</dbReference>
<comment type="similarity">
    <text evidence="1">Belongs to the AHA1 family.</text>
</comment>
<organism evidence="3 4">
    <name type="scientific">Chryseolinea soli</name>
    <dbReference type="NCBI Taxonomy" id="2321403"/>
    <lineage>
        <taxon>Bacteria</taxon>
        <taxon>Pseudomonadati</taxon>
        <taxon>Bacteroidota</taxon>
        <taxon>Cytophagia</taxon>
        <taxon>Cytophagales</taxon>
        <taxon>Fulvivirgaceae</taxon>
        <taxon>Chryseolinea</taxon>
    </lineage>
</organism>
<dbReference type="EMBL" id="CP032382">
    <property type="protein sequence ID" value="AYB32982.1"/>
    <property type="molecule type" value="Genomic_DNA"/>
</dbReference>
<evidence type="ECO:0000313" key="4">
    <source>
        <dbReference type="Proteomes" id="UP000266183"/>
    </source>
</evidence>
<evidence type="ECO:0000313" key="3">
    <source>
        <dbReference type="EMBL" id="AYB32982.1"/>
    </source>
</evidence>
<evidence type="ECO:0000256" key="1">
    <source>
        <dbReference type="ARBA" id="ARBA00006817"/>
    </source>
</evidence>
<gene>
    <name evidence="3" type="ORF">D4L85_21440</name>
</gene>
<dbReference type="Pfam" id="PF08327">
    <property type="entry name" value="AHSA1"/>
    <property type="match status" value="1"/>
</dbReference>
<evidence type="ECO:0000259" key="2">
    <source>
        <dbReference type="Pfam" id="PF08327"/>
    </source>
</evidence>
<dbReference type="AlphaFoldDB" id="A0A385SQ50"/>
<dbReference type="Proteomes" id="UP000266183">
    <property type="component" value="Chromosome"/>
</dbReference>
<sequence>MENKKSNTADRELRLSRKLNAPIDLVWEVWTKPEHIANWWGPNGFTNTIHKMDLKPGGEWDLVMHGPDGTNYKNKSIFKEIILHKKLVYEHITGPRFVATIEFQEQGDQTFITWHMLFESVEEFVQTVKTFKADEGLKQNIEKLNVYLSEMKTKTQR</sequence>
<feature type="domain" description="Activator of Hsp90 ATPase homologue 1/2-like C-terminal" evidence="2">
    <location>
        <begin position="20"/>
        <end position="148"/>
    </location>
</feature>
<reference evidence="4" key="1">
    <citation type="submission" date="2018-09" db="EMBL/GenBank/DDBJ databases">
        <title>Chryseolinea sp. KIS68-18 isolated from soil.</title>
        <authorList>
            <person name="Weon H.-Y."/>
            <person name="Kwon S.-W."/>
            <person name="Lee S.A."/>
        </authorList>
    </citation>
    <scope>NUCLEOTIDE SEQUENCE [LARGE SCALE GENOMIC DNA]</scope>
    <source>
        <strain evidence="4">KIS68-18</strain>
    </source>
</reference>
<keyword evidence="4" id="KW-1185">Reference proteome</keyword>
<dbReference type="InterPro" id="IPR023393">
    <property type="entry name" value="START-like_dom_sf"/>
</dbReference>
<dbReference type="InterPro" id="IPR013538">
    <property type="entry name" value="ASHA1/2-like_C"/>
</dbReference>
<protein>
    <submittedName>
        <fullName evidence="3">Polyketide cyclase</fullName>
    </submittedName>
</protein>
<dbReference type="RefSeq" id="WP_119756225.1">
    <property type="nucleotide sequence ID" value="NZ_CP032382.1"/>
</dbReference>
<dbReference type="CDD" id="cd08894">
    <property type="entry name" value="SRPBCC_CalC_Aha1-like_1"/>
    <property type="match status" value="1"/>
</dbReference>